<reference evidence="2" key="1">
    <citation type="journal article" date="2014" name="Front. Microbiol.">
        <title>High frequency of phylogenetically diverse reductive dehalogenase-homologous genes in deep subseafloor sedimentary metagenomes.</title>
        <authorList>
            <person name="Kawai M."/>
            <person name="Futagami T."/>
            <person name="Toyoda A."/>
            <person name="Takaki Y."/>
            <person name="Nishi S."/>
            <person name="Hori S."/>
            <person name="Arai W."/>
            <person name="Tsubouchi T."/>
            <person name="Morono Y."/>
            <person name="Uchiyama I."/>
            <person name="Ito T."/>
            <person name="Fujiyama A."/>
            <person name="Inagaki F."/>
            <person name="Takami H."/>
        </authorList>
    </citation>
    <scope>NUCLEOTIDE SEQUENCE</scope>
    <source>
        <strain evidence="2">Expedition CK06-06</strain>
    </source>
</reference>
<gene>
    <name evidence="2" type="ORF">S12H4_37780</name>
</gene>
<organism evidence="2">
    <name type="scientific">marine sediment metagenome</name>
    <dbReference type="NCBI Taxonomy" id="412755"/>
    <lineage>
        <taxon>unclassified sequences</taxon>
        <taxon>metagenomes</taxon>
        <taxon>ecological metagenomes</taxon>
    </lineage>
</organism>
<feature type="non-terminal residue" evidence="2">
    <location>
        <position position="111"/>
    </location>
</feature>
<accession>X1S614</accession>
<keyword evidence="1" id="KW-0812">Transmembrane</keyword>
<proteinExistence type="predicted"/>
<protein>
    <recommendedName>
        <fullName evidence="3">MacB-like periplasmic core domain-containing protein</fullName>
    </recommendedName>
</protein>
<comment type="caution">
    <text evidence="2">The sequence shown here is derived from an EMBL/GenBank/DDBJ whole genome shotgun (WGS) entry which is preliminary data.</text>
</comment>
<dbReference type="AlphaFoldDB" id="X1S614"/>
<name>X1S614_9ZZZZ</name>
<evidence type="ECO:0000313" key="2">
    <source>
        <dbReference type="EMBL" id="GAI88358.1"/>
    </source>
</evidence>
<keyword evidence="1" id="KW-0472">Membrane</keyword>
<evidence type="ECO:0008006" key="3">
    <source>
        <dbReference type="Google" id="ProtNLM"/>
    </source>
</evidence>
<dbReference type="EMBL" id="BARW01022681">
    <property type="protein sequence ID" value="GAI88358.1"/>
    <property type="molecule type" value="Genomic_DNA"/>
</dbReference>
<sequence length="111" mass="12438">MLIIKLAFRNITGAGLRTWLNVFVLSLAFVLIIWMQGFIQGMSRQLMNDTIDTEFGGGQFRHQAYDPYDPLTIEDSHAPLSTLLNDIIYRGHATPILITSGAIFPEGRVQS</sequence>
<evidence type="ECO:0000256" key="1">
    <source>
        <dbReference type="SAM" id="Phobius"/>
    </source>
</evidence>
<keyword evidence="1" id="KW-1133">Transmembrane helix</keyword>
<feature type="transmembrane region" description="Helical" evidence="1">
    <location>
        <begin position="20"/>
        <end position="39"/>
    </location>
</feature>